<evidence type="ECO:0000313" key="1">
    <source>
        <dbReference type="EMBL" id="KAA2241423.1"/>
    </source>
</evidence>
<evidence type="ECO:0008006" key="3">
    <source>
        <dbReference type="Google" id="ProtNLM"/>
    </source>
</evidence>
<proteinExistence type="predicted"/>
<dbReference type="SUPFAM" id="SSF51126">
    <property type="entry name" value="Pectin lyase-like"/>
    <property type="match status" value="1"/>
</dbReference>
<accession>A0A5B2VP02</accession>
<dbReference type="EMBL" id="VUOC01000003">
    <property type="protein sequence ID" value="KAA2241423.1"/>
    <property type="molecule type" value="Genomic_DNA"/>
</dbReference>
<dbReference type="RefSeq" id="WP_149838938.1">
    <property type="nucleotide sequence ID" value="NZ_VUOC01000003.1"/>
</dbReference>
<name>A0A5B2VP02_9BACT</name>
<evidence type="ECO:0000313" key="2">
    <source>
        <dbReference type="Proteomes" id="UP000324611"/>
    </source>
</evidence>
<sequence length="515" mass="56362">MAGAGAVYGQHQPLVHTGDKGRLVYNTYANEGEDNSVNTIPDFSFAGYRGGGVSLPQAPVKSSLYPVPGDNRARIQQAIDSVERLPPDSHGFRGALLLKAGLYEVNGTLYIKQSGVVLRGEGQGARGAILKATAMIQHTLIEIKGSGKGYGVDDSNRKKITSAYVPVGATSFTIADAAGLKPGQAVVVTRTPNQTWIDDLAMAQYGWKAEAYQVEFERTIKTLQGNTVTLNEPIVDVLQDRYGGGYLSPSKINGRIQQCGVEDLRLESAYRNDTAEDHGWKGIVLQRAQYCWVRRVTARFFGYACVSLEDASVYNTVEECAMLDPKSITTGGRKYSFNLAGGAAFNLVQRCYTRGGRHDYVTASKVPGPNVFLDCYATDTHADIGPHHRWATGLLFDNIYGGQIRVQNRKAMGTGHGWAGAQTLFWNCFSYQSDMKVESPRGARNWGIGCVGKQQNGSGYWESWGIHEIPRSLYLQQLQERLGATAVANVTTTAQRKGHIWQLIEAWKGEGRMSE</sequence>
<comment type="caution">
    <text evidence="1">The sequence shown here is derived from an EMBL/GenBank/DDBJ whole genome shotgun (WGS) entry which is preliminary data.</text>
</comment>
<dbReference type="Gene3D" id="2.160.20.10">
    <property type="entry name" value="Single-stranded right-handed beta-helix, Pectin lyase-like"/>
    <property type="match status" value="2"/>
</dbReference>
<reference evidence="1 2" key="2">
    <citation type="submission" date="2019-09" db="EMBL/GenBank/DDBJ databases">
        <authorList>
            <person name="Jin C."/>
        </authorList>
    </citation>
    <scope>NUCLEOTIDE SEQUENCE [LARGE SCALE GENOMIC DNA]</scope>
    <source>
        <strain evidence="1 2">BN140078</strain>
    </source>
</reference>
<dbReference type="InterPro" id="IPR011050">
    <property type="entry name" value="Pectin_lyase_fold/virulence"/>
</dbReference>
<dbReference type="AlphaFoldDB" id="A0A5B2VP02"/>
<dbReference type="InterPro" id="IPR012334">
    <property type="entry name" value="Pectin_lyas_fold"/>
</dbReference>
<dbReference type="Proteomes" id="UP000324611">
    <property type="component" value="Unassembled WGS sequence"/>
</dbReference>
<protein>
    <recommendedName>
        <fullName evidence="3">Pectate lyase-like protein</fullName>
    </recommendedName>
</protein>
<gene>
    <name evidence="1" type="ORF">F0L74_16100</name>
</gene>
<organism evidence="1 2">
    <name type="scientific">Chitinophaga agrisoli</name>
    <dbReference type="NCBI Taxonomy" id="2607653"/>
    <lineage>
        <taxon>Bacteria</taxon>
        <taxon>Pseudomonadati</taxon>
        <taxon>Bacteroidota</taxon>
        <taxon>Chitinophagia</taxon>
        <taxon>Chitinophagales</taxon>
        <taxon>Chitinophagaceae</taxon>
        <taxon>Chitinophaga</taxon>
    </lineage>
</organism>
<keyword evidence="2" id="KW-1185">Reference proteome</keyword>
<reference evidence="1 2" key="1">
    <citation type="submission" date="2019-09" db="EMBL/GenBank/DDBJ databases">
        <title>Chitinophaga ginsengihumi sp. nov., isolated from soil of ginseng rhizosphere.</title>
        <authorList>
            <person name="Lee J."/>
        </authorList>
    </citation>
    <scope>NUCLEOTIDE SEQUENCE [LARGE SCALE GENOMIC DNA]</scope>
    <source>
        <strain evidence="1 2">BN140078</strain>
    </source>
</reference>